<dbReference type="PANTHER" id="PTHR37984:SF5">
    <property type="entry name" value="PROTEIN NYNRIN-LIKE"/>
    <property type="match status" value="1"/>
</dbReference>
<dbReference type="EMBL" id="JAEPRB010000604">
    <property type="protein sequence ID" value="KAG2214624.1"/>
    <property type="molecule type" value="Genomic_DNA"/>
</dbReference>
<dbReference type="Gene3D" id="3.30.420.10">
    <property type="entry name" value="Ribonuclease H-like superfamily/Ribonuclease H"/>
    <property type="match status" value="1"/>
</dbReference>
<dbReference type="InterPro" id="IPR001584">
    <property type="entry name" value="Integrase_cat-core"/>
</dbReference>
<comment type="caution">
    <text evidence="3">The sequence shown here is derived from an EMBL/GenBank/DDBJ whole genome shotgun (WGS) entry which is preliminary data.</text>
</comment>
<dbReference type="InterPro" id="IPR036397">
    <property type="entry name" value="RNaseH_sf"/>
</dbReference>
<protein>
    <recommendedName>
        <fullName evidence="2">Integrase catalytic domain-containing protein</fullName>
    </recommendedName>
</protein>
<feature type="region of interest" description="Disordered" evidence="1">
    <location>
        <begin position="488"/>
        <end position="517"/>
    </location>
</feature>
<dbReference type="Gene3D" id="1.10.340.70">
    <property type="match status" value="1"/>
</dbReference>
<dbReference type="Pfam" id="PF00665">
    <property type="entry name" value="rve"/>
    <property type="match status" value="1"/>
</dbReference>
<evidence type="ECO:0000256" key="1">
    <source>
        <dbReference type="SAM" id="MobiDB-lite"/>
    </source>
</evidence>
<gene>
    <name evidence="3" type="ORF">INT45_003976</name>
</gene>
<dbReference type="OrthoDB" id="5592268at2759"/>
<sequence length="624" mass="72304">MDDTKLTILQYYLDTLEYPTGITRQQQQRYIDSQSKHYFVYNDRLYRRDKDNNPRLVLTKQEANNAIYFHHFHPMGGHFLFFNTYHKIARRYYWEGMKKDIEDAISRCDRCQKQGKPTLNESLHPIPVEPTPWSRVVLDIKHFRPSRKGNRYVVAAIDAFTKTVEAKALRYANSTEISIFLYEDVICRHGCPSIIITDNGLPFANKLVEEVCKQFSIEWRRGRFYHPESQGIIERFNRSLGQLLKKRLIEEKDDWCSYLAASVFAYHTIVQNTVKVSPFKLLYGVEARTPFDNTIEGSNITEEWSEEQLSKRIEKQLELLQNIRKNADASIKISQKNQKAMIEKKILGKKKHLMQPPFEIGDAVQVFKSMVQTSFSGKIDETWDGPFIVVEKNNKSGYKLASMKGEPLKGTVHGNRLRSYKLPNVQFRPSFTSSNPITDHLNLLQDIENMNNNQNNDLENWIIPEASNRNSNSVVDDEFIDIDFILNGPSATEPTSQEPTAETTREPRSTNGQPLEIEGEARNLENFVYLSTTLQLSPYTQSLIQELSWYEAYRANIKKNRDEVIKCIANEIAGSDNLVKFIDGRFAKGTKQILEANGISSTEMLNPENQFRRRLAKELKRKLN</sequence>
<dbReference type="InterPro" id="IPR041588">
    <property type="entry name" value="Integrase_H2C2"/>
</dbReference>
<evidence type="ECO:0000313" key="3">
    <source>
        <dbReference type="EMBL" id="KAG2214624.1"/>
    </source>
</evidence>
<dbReference type="SUPFAM" id="SSF53098">
    <property type="entry name" value="Ribonuclease H-like"/>
    <property type="match status" value="1"/>
</dbReference>
<accession>A0A8H7RPB9</accession>
<keyword evidence="4" id="KW-1185">Reference proteome</keyword>
<organism evidence="3 4">
    <name type="scientific">Circinella minor</name>
    <dbReference type="NCBI Taxonomy" id="1195481"/>
    <lineage>
        <taxon>Eukaryota</taxon>
        <taxon>Fungi</taxon>
        <taxon>Fungi incertae sedis</taxon>
        <taxon>Mucoromycota</taxon>
        <taxon>Mucoromycotina</taxon>
        <taxon>Mucoromycetes</taxon>
        <taxon>Mucorales</taxon>
        <taxon>Lichtheimiaceae</taxon>
        <taxon>Circinella</taxon>
    </lineage>
</organism>
<dbReference type="AlphaFoldDB" id="A0A8H7RPB9"/>
<dbReference type="GO" id="GO:0015074">
    <property type="term" value="P:DNA integration"/>
    <property type="evidence" value="ECO:0007669"/>
    <property type="project" value="InterPro"/>
</dbReference>
<dbReference type="PROSITE" id="PS50994">
    <property type="entry name" value="INTEGRASE"/>
    <property type="match status" value="1"/>
</dbReference>
<dbReference type="InterPro" id="IPR050951">
    <property type="entry name" value="Retrovirus_Pol_polyprotein"/>
</dbReference>
<evidence type="ECO:0000313" key="4">
    <source>
        <dbReference type="Proteomes" id="UP000646827"/>
    </source>
</evidence>
<dbReference type="Proteomes" id="UP000646827">
    <property type="component" value="Unassembled WGS sequence"/>
</dbReference>
<evidence type="ECO:0000259" key="2">
    <source>
        <dbReference type="PROSITE" id="PS50994"/>
    </source>
</evidence>
<dbReference type="PANTHER" id="PTHR37984">
    <property type="entry name" value="PROTEIN CBG26694"/>
    <property type="match status" value="1"/>
</dbReference>
<proteinExistence type="predicted"/>
<reference evidence="3 4" key="1">
    <citation type="submission" date="2020-12" db="EMBL/GenBank/DDBJ databases">
        <title>Metabolic potential, ecology and presence of endohyphal bacteria is reflected in genomic diversity of Mucoromycotina.</title>
        <authorList>
            <person name="Muszewska A."/>
            <person name="Okrasinska A."/>
            <person name="Steczkiewicz K."/>
            <person name="Drgas O."/>
            <person name="Orlowska M."/>
            <person name="Perlinska-Lenart U."/>
            <person name="Aleksandrzak-Piekarczyk T."/>
            <person name="Szatraj K."/>
            <person name="Zielenkiewicz U."/>
            <person name="Pilsyk S."/>
            <person name="Malc E."/>
            <person name="Mieczkowski P."/>
            <person name="Kruszewska J.S."/>
            <person name="Biernat P."/>
            <person name="Pawlowska J."/>
        </authorList>
    </citation>
    <scope>NUCLEOTIDE SEQUENCE [LARGE SCALE GENOMIC DNA]</scope>
    <source>
        <strain evidence="3 4">CBS 142.35</strain>
    </source>
</reference>
<dbReference type="GO" id="GO:0005634">
    <property type="term" value="C:nucleus"/>
    <property type="evidence" value="ECO:0007669"/>
    <property type="project" value="UniProtKB-ARBA"/>
</dbReference>
<dbReference type="InterPro" id="IPR012337">
    <property type="entry name" value="RNaseH-like_sf"/>
</dbReference>
<dbReference type="GO" id="GO:0003676">
    <property type="term" value="F:nucleic acid binding"/>
    <property type="evidence" value="ECO:0007669"/>
    <property type="project" value="InterPro"/>
</dbReference>
<name>A0A8H7RPB9_9FUNG</name>
<feature type="compositionally biased region" description="Polar residues" evidence="1">
    <location>
        <begin position="489"/>
        <end position="502"/>
    </location>
</feature>
<feature type="domain" description="Integrase catalytic" evidence="2">
    <location>
        <begin position="128"/>
        <end position="298"/>
    </location>
</feature>
<dbReference type="Pfam" id="PF17921">
    <property type="entry name" value="Integrase_H2C2"/>
    <property type="match status" value="1"/>
</dbReference>
<dbReference type="FunFam" id="1.10.340.70:FF:000001">
    <property type="entry name" value="Retrovirus-related Pol polyprotein from transposon gypsy-like Protein"/>
    <property type="match status" value="1"/>
</dbReference>